<evidence type="ECO:0000256" key="1">
    <source>
        <dbReference type="ARBA" id="ARBA00004123"/>
    </source>
</evidence>
<dbReference type="AlphaFoldDB" id="A0A8C6SI90"/>
<comment type="similarity">
    <text evidence="3">Belongs to the IRAK1BP1 family.</text>
</comment>
<proteinExistence type="inferred from homology"/>
<organism evidence="6 7">
    <name type="scientific">Neogobius melanostomus</name>
    <name type="common">round goby</name>
    <dbReference type="NCBI Taxonomy" id="47308"/>
    <lineage>
        <taxon>Eukaryota</taxon>
        <taxon>Metazoa</taxon>
        <taxon>Chordata</taxon>
        <taxon>Craniata</taxon>
        <taxon>Vertebrata</taxon>
        <taxon>Euteleostomi</taxon>
        <taxon>Actinopterygii</taxon>
        <taxon>Neopterygii</taxon>
        <taxon>Teleostei</taxon>
        <taxon>Neoteleostei</taxon>
        <taxon>Acanthomorphata</taxon>
        <taxon>Gobiaria</taxon>
        <taxon>Gobiiformes</taxon>
        <taxon>Gobioidei</taxon>
        <taxon>Gobiidae</taxon>
        <taxon>Benthophilinae</taxon>
        <taxon>Neogobiini</taxon>
        <taxon>Neogobius</taxon>
    </lineage>
</organism>
<protein>
    <submittedName>
        <fullName evidence="6">Interleukin-1 receptor-associated kinase 1 binding protein 1</fullName>
    </submittedName>
</protein>
<dbReference type="Proteomes" id="UP000694523">
    <property type="component" value="Unplaced"/>
</dbReference>
<dbReference type="GO" id="GO:0005737">
    <property type="term" value="C:cytoplasm"/>
    <property type="evidence" value="ECO:0007669"/>
    <property type="project" value="UniProtKB-SubCell"/>
</dbReference>
<evidence type="ECO:0000256" key="5">
    <source>
        <dbReference type="ARBA" id="ARBA00023242"/>
    </source>
</evidence>
<dbReference type="GO" id="GO:0043123">
    <property type="term" value="P:positive regulation of canonical NF-kappaB signal transduction"/>
    <property type="evidence" value="ECO:0007669"/>
    <property type="project" value="InterPro"/>
</dbReference>
<sequence>MSVPWSVPAMDKPSSVFASVSPAPAPEFKEKAAADLRTLSSSAYRPRELRVKGTAELSVPADRASVRVWLSSSKESVNDATNSVSRRLDYILQCVRQHGVKDEDTMIHKFLHREGDQYLMNAEVNVTFSDSTKMVQACSVLLEKLDKSVVIGSPRYYHSPECLSQLRRRVCASAVENAKLKANDISELLGQTLGSPHLVVEDEVREIQSDLNNESEQRTFTNLPQIPFITAFSHVSVTFGLRDGFRKKVLFH</sequence>
<evidence type="ECO:0000313" key="6">
    <source>
        <dbReference type="Ensembl" id="ENSNMLP00000006665.1"/>
    </source>
</evidence>
<keyword evidence="4" id="KW-0963">Cytoplasm</keyword>
<dbReference type="PANTHER" id="PTHR18842">
    <property type="entry name" value="INTERLEUKIN-1 RECEPTOR-ASSOCIATED KINASE 1-BINDING PROTEIN 1"/>
    <property type="match status" value="1"/>
</dbReference>
<dbReference type="Gene3D" id="3.30.110.170">
    <property type="entry name" value="Protein of unknown function (DUF541), domain 1"/>
    <property type="match status" value="1"/>
</dbReference>
<dbReference type="Gene3D" id="3.30.70.2970">
    <property type="entry name" value="Protein of unknown function (DUF541), domain 2"/>
    <property type="match status" value="1"/>
</dbReference>
<keyword evidence="5" id="KW-0539">Nucleus</keyword>
<keyword evidence="7" id="KW-1185">Reference proteome</keyword>
<dbReference type="InterPro" id="IPR030312">
    <property type="entry name" value="IRAK1BP1"/>
</dbReference>
<dbReference type="InterPro" id="IPR007497">
    <property type="entry name" value="SIMPL/DUF541"/>
</dbReference>
<dbReference type="GO" id="GO:0006955">
    <property type="term" value="P:immune response"/>
    <property type="evidence" value="ECO:0007669"/>
    <property type="project" value="InterPro"/>
</dbReference>
<reference evidence="6" key="1">
    <citation type="submission" date="2025-08" db="UniProtKB">
        <authorList>
            <consortium name="Ensembl"/>
        </authorList>
    </citation>
    <scope>IDENTIFICATION</scope>
</reference>
<evidence type="ECO:0000256" key="2">
    <source>
        <dbReference type="ARBA" id="ARBA00004496"/>
    </source>
</evidence>
<evidence type="ECO:0000256" key="3">
    <source>
        <dbReference type="ARBA" id="ARBA00005509"/>
    </source>
</evidence>
<name>A0A8C6SI90_9GOBI</name>
<evidence type="ECO:0000313" key="7">
    <source>
        <dbReference type="Proteomes" id="UP000694523"/>
    </source>
</evidence>
<dbReference type="Pfam" id="PF04402">
    <property type="entry name" value="SIMPL"/>
    <property type="match status" value="1"/>
</dbReference>
<comment type="subcellular location">
    <subcellularLocation>
        <location evidence="2">Cytoplasm</location>
    </subcellularLocation>
    <subcellularLocation>
        <location evidence="1">Nucleus</location>
    </subcellularLocation>
</comment>
<evidence type="ECO:0000256" key="4">
    <source>
        <dbReference type="ARBA" id="ARBA00022490"/>
    </source>
</evidence>
<reference evidence="6" key="2">
    <citation type="submission" date="2025-09" db="UniProtKB">
        <authorList>
            <consortium name="Ensembl"/>
        </authorList>
    </citation>
    <scope>IDENTIFICATION</scope>
</reference>
<dbReference type="Ensembl" id="ENSNMLT00000007607.1">
    <property type="protein sequence ID" value="ENSNMLP00000006665.1"/>
    <property type="gene ID" value="ENSNMLG00000004820.1"/>
</dbReference>
<accession>A0A8C6SI90</accession>
<dbReference type="PANTHER" id="PTHR18842:SF2">
    <property type="entry name" value="INTERLEUKIN-1 RECEPTOR-ASSOCIATED KINASE 1-BINDING PROTEIN 1"/>
    <property type="match status" value="1"/>
</dbReference>
<dbReference type="GO" id="GO:0005634">
    <property type="term" value="C:nucleus"/>
    <property type="evidence" value="ECO:0007669"/>
    <property type="project" value="UniProtKB-SubCell"/>
</dbReference>